<feature type="transmembrane region" description="Helical" evidence="1">
    <location>
        <begin position="306"/>
        <end position="326"/>
    </location>
</feature>
<evidence type="ECO:0000256" key="2">
    <source>
        <dbReference type="SAM" id="SignalP"/>
    </source>
</evidence>
<feature type="transmembrane region" description="Helical" evidence="1">
    <location>
        <begin position="233"/>
        <end position="254"/>
    </location>
</feature>
<evidence type="ECO:0000259" key="3">
    <source>
        <dbReference type="Pfam" id="PF01757"/>
    </source>
</evidence>
<dbReference type="Proteomes" id="UP001165085">
    <property type="component" value="Unassembled WGS sequence"/>
</dbReference>
<reference evidence="5" key="1">
    <citation type="journal article" date="2023" name="Commun. Biol.">
        <title>Genome analysis of Parmales, the sister group of diatoms, reveals the evolutionary specialization of diatoms from phago-mixotrophs to photoautotrophs.</title>
        <authorList>
            <person name="Ban H."/>
            <person name="Sato S."/>
            <person name="Yoshikawa S."/>
            <person name="Yamada K."/>
            <person name="Nakamura Y."/>
            <person name="Ichinomiya M."/>
            <person name="Sato N."/>
            <person name="Blanc-Mathieu R."/>
            <person name="Endo H."/>
            <person name="Kuwata A."/>
            <person name="Ogata H."/>
        </authorList>
    </citation>
    <scope>NUCLEOTIDE SEQUENCE [LARGE SCALE GENOMIC DNA]</scope>
    <source>
        <strain evidence="5">NIES 3701</strain>
    </source>
</reference>
<feature type="chain" id="PRO_5040754788" description="Acyltransferase 3 domain-containing protein" evidence="2">
    <location>
        <begin position="23"/>
        <end position="470"/>
    </location>
</feature>
<sequence length="470" mass="53440">MTFSKSTSKKVFFSVLTALVLAQCAVPGIMIYVGCSLILFFVTFSTIWFMCKKPSDPTLDPAPLLPTTTSHKEKPTKSERLYYLDNLKIFLTIIVIFHHQTCSFVGAGWYFNIGNYTSSFQAFGNALLGMNQSYFMCVFFFISGYFTPTSFEKKGRELFLRDKFKRLGIPYMLFAYVLSLVLGTIYQSFAGHGATLNPTPNPGPLWFVGWLLVFNYAYACTDHSSPTIMPTPTPFQMLGWTFGLNILQFVLITFMGGTFAFMPLTLGSLPFDIMYFYGGCIAKRNKWLETGTEGGVIEIMDKHRKWIYAVIVGHSVYNISFCMYYQQTHVGEDYDDGYYMEKNNVYLGTCIFVGSWLFIALMLFAQLDIFRNHFNWTGKWSKILSGASYTAYIVHPFFVCTATGVFIKVYEATTGQHLVFEDGKTDSETVLESDAWLWGGWAVCSLVSIALTFFFSHWFRELCPGAKQIL</sequence>
<dbReference type="PANTHER" id="PTHR36927">
    <property type="entry name" value="BLR4337 PROTEIN"/>
    <property type="match status" value="1"/>
</dbReference>
<dbReference type="AlphaFoldDB" id="A0A9W7BJC6"/>
<protein>
    <recommendedName>
        <fullName evidence="3">Acyltransferase 3 domain-containing protein</fullName>
    </recommendedName>
</protein>
<feature type="domain" description="Acyltransferase 3" evidence="3">
    <location>
        <begin position="82"/>
        <end position="428"/>
    </location>
</feature>
<organism evidence="4 5">
    <name type="scientific">Triparma strigata</name>
    <dbReference type="NCBI Taxonomy" id="1606541"/>
    <lineage>
        <taxon>Eukaryota</taxon>
        <taxon>Sar</taxon>
        <taxon>Stramenopiles</taxon>
        <taxon>Ochrophyta</taxon>
        <taxon>Bolidophyceae</taxon>
        <taxon>Parmales</taxon>
        <taxon>Triparmaceae</taxon>
        <taxon>Triparma</taxon>
    </lineage>
</organism>
<gene>
    <name evidence="4" type="ORF">TrST_g1673</name>
</gene>
<dbReference type="GO" id="GO:0016747">
    <property type="term" value="F:acyltransferase activity, transferring groups other than amino-acyl groups"/>
    <property type="evidence" value="ECO:0007669"/>
    <property type="project" value="InterPro"/>
</dbReference>
<evidence type="ECO:0000256" key="1">
    <source>
        <dbReference type="SAM" id="Phobius"/>
    </source>
</evidence>
<keyword evidence="2" id="KW-0732">Signal</keyword>
<name>A0A9W7BJC6_9STRA</name>
<evidence type="ECO:0000313" key="5">
    <source>
        <dbReference type="Proteomes" id="UP001165085"/>
    </source>
</evidence>
<proteinExistence type="predicted"/>
<feature type="transmembrane region" description="Helical" evidence="1">
    <location>
        <begin position="435"/>
        <end position="459"/>
    </location>
</feature>
<feature type="transmembrane region" description="Helical" evidence="1">
    <location>
        <begin position="89"/>
        <end position="111"/>
    </location>
</feature>
<feature type="transmembrane region" description="Helical" evidence="1">
    <location>
        <begin position="167"/>
        <end position="189"/>
    </location>
</feature>
<dbReference type="InterPro" id="IPR002656">
    <property type="entry name" value="Acyl_transf_3_dom"/>
</dbReference>
<feature type="transmembrane region" description="Helical" evidence="1">
    <location>
        <begin position="346"/>
        <end position="365"/>
    </location>
</feature>
<dbReference type="PANTHER" id="PTHR36927:SF4">
    <property type="entry name" value="BLR5718 PROTEIN"/>
    <property type="match status" value="1"/>
</dbReference>
<feature type="transmembrane region" description="Helical" evidence="1">
    <location>
        <begin position="386"/>
        <end position="407"/>
    </location>
</feature>
<feature type="transmembrane region" description="Helical" evidence="1">
    <location>
        <begin position="204"/>
        <end position="221"/>
    </location>
</feature>
<comment type="caution">
    <text evidence="4">The sequence shown here is derived from an EMBL/GenBank/DDBJ whole genome shotgun (WGS) entry which is preliminary data.</text>
</comment>
<dbReference type="Pfam" id="PF01757">
    <property type="entry name" value="Acyl_transf_3"/>
    <property type="match status" value="1"/>
</dbReference>
<accession>A0A9W7BJC6</accession>
<dbReference type="InterPro" id="IPR050623">
    <property type="entry name" value="Glucan_succinyl_AcylTrfase"/>
</dbReference>
<keyword evidence="1" id="KW-0812">Transmembrane</keyword>
<dbReference type="EMBL" id="BRXY01000349">
    <property type="protein sequence ID" value="GMH88980.1"/>
    <property type="molecule type" value="Genomic_DNA"/>
</dbReference>
<feature type="transmembrane region" description="Helical" evidence="1">
    <location>
        <begin position="260"/>
        <end position="278"/>
    </location>
</feature>
<evidence type="ECO:0000313" key="4">
    <source>
        <dbReference type="EMBL" id="GMH88980.1"/>
    </source>
</evidence>
<keyword evidence="5" id="KW-1185">Reference proteome</keyword>
<keyword evidence="1" id="KW-1133">Transmembrane helix</keyword>
<keyword evidence="1" id="KW-0472">Membrane</keyword>
<dbReference type="OrthoDB" id="189994at2759"/>
<feature type="transmembrane region" description="Helical" evidence="1">
    <location>
        <begin position="123"/>
        <end position="146"/>
    </location>
</feature>
<feature type="signal peptide" evidence="2">
    <location>
        <begin position="1"/>
        <end position="22"/>
    </location>
</feature>